<keyword evidence="3 7" id="KW-0812">Transmembrane</keyword>
<feature type="compositionally biased region" description="Gly residues" evidence="6">
    <location>
        <begin position="485"/>
        <end position="499"/>
    </location>
</feature>
<gene>
    <name evidence="8" type="ORF">BGZ95_009299</name>
</gene>
<feature type="transmembrane region" description="Helical" evidence="7">
    <location>
        <begin position="184"/>
        <end position="204"/>
    </location>
</feature>
<dbReference type="GO" id="GO:0005886">
    <property type="term" value="C:plasma membrane"/>
    <property type="evidence" value="ECO:0007669"/>
    <property type="project" value="TreeGrafter"/>
</dbReference>
<accession>A0AAD4DDD8</accession>
<feature type="transmembrane region" description="Helical" evidence="7">
    <location>
        <begin position="94"/>
        <end position="115"/>
    </location>
</feature>
<reference evidence="8" key="1">
    <citation type="journal article" date="2020" name="Fungal Divers.">
        <title>Resolving the Mortierellaceae phylogeny through synthesis of multi-gene phylogenetics and phylogenomics.</title>
        <authorList>
            <person name="Vandepol N."/>
            <person name="Liber J."/>
            <person name="Desiro A."/>
            <person name="Na H."/>
            <person name="Kennedy M."/>
            <person name="Barry K."/>
            <person name="Grigoriev I.V."/>
            <person name="Miller A.N."/>
            <person name="O'Donnell K."/>
            <person name="Stajich J.E."/>
            <person name="Bonito G."/>
        </authorList>
    </citation>
    <scope>NUCLEOTIDE SEQUENCE</scope>
    <source>
        <strain evidence="8">NRRL 28262</strain>
    </source>
</reference>
<feature type="region of interest" description="Disordered" evidence="6">
    <location>
        <begin position="1"/>
        <end position="42"/>
    </location>
</feature>
<comment type="subcellular location">
    <subcellularLocation>
        <location evidence="1">Membrane</location>
        <topology evidence="1">Multi-pass membrane protein</topology>
    </subcellularLocation>
</comment>
<feature type="transmembrane region" description="Helical" evidence="7">
    <location>
        <begin position="262"/>
        <end position="282"/>
    </location>
</feature>
<feature type="compositionally biased region" description="Polar residues" evidence="6">
    <location>
        <begin position="1"/>
        <end position="18"/>
    </location>
</feature>
<keyword evidence="4 7" id="KW-1133">Transmembrane helix</keyword>
<feature type="transmembrane region" description="Helical" evidence="7">
    <location>
        <begin position="649"/>
        <end position="667"/>
    </location>
</feature>
<keyword evidence="5 7" id="KW-0472">Membrane</keyword>
<feature type="compositionally biased region" description="Basic and acidic residues" evidence="6">
    <location>
        <begin position="502"/>
        <end position="515"/>
    </location>
</feature>
<feature type="transmembrane region" description="Helical" evidence="7">
    <location>
        <begin position="370"/>
        <end position="390"/>
    </location>
</feature>
<evidence type="ECO:0000256" key="4">
    <source>
        <dbReference type="ARBA" id="ARBA00022989"/>
    </source>
</evidence>
<protein>
    <submittedName>
        <fullName evidence="8">Uncharacterized protein</fullName>
    </submittedName>
</protein>
<feature type="region of interest" description="Disordered" evidence="6">
    <location>
        <begin position="549"/>
        <end position="568"/>
    </location>
</feature>
<evidence type="ECO:0000256" key="1">
    <source>
        <dbReference type="ARBA" id="ARBA00004141"/>
    </source>
</evidence>
<feature type="compositionally biased region" description="Pro residues" evidence="6">
    <location>
        <begin position="607"/>
        <end position="622"/>
    </location>
</feature>
<dbReference type="Pfam" id="PF13347">
    <property type="entry name" value="MFS_2"/>
    <property type="match status" value="1"/>
</dbReference>
<dbReference type="PANTHER" id="PTHR19432:SF35">
    <property type="entry name" value="SOLUTE CARRIER FAMILY 45 MEMBER 3 ISOFORM X1"/>
    <property type="match status" value="1"/>
</dbReference>
<feature type="transmembrane region" description="Helical" evidence="7">
    <location>
        <begin position="324"/>
        <end position="342"/>
    </location>
</feature>
<proteinExistence type="predicted"/>
<keyword evidence="9" id="KW-1185">Reference proteome</keyword>
<feature type="transmembrane region" description="Helical" evidence="7">
    <location>
        <begin position="411"/>
        <end position="430"/>
    </location>
</feature>
<evidence type="ECO:0000313" key="9">
    <source>
        <dbReference type="Proteomes" id="UP001194580"/>
    </source>
</evidence>
<feature type="transmembrane region" description="Helical" evidence="7">
    <location>
        <begin position="582"/>
        <end position="604"/>
    </location>
</feature>
<feature type="compositionally biased region" description="Basic residues" evidence="6">
    <location>
        <begin position="555"/>
        <end position="565"/>
    </location>
</feature>
<organism evidence="8 9">
    <name type="scientific">Linnemannia exigua</name>
    <dbReference type="NCBI Taxonomy" id="604196"/>
    <lineage>
        <taxon>Eukaryota</taxon>
        <taxon>Fungi</taxon>
        <taxon>Fungi incertae sedis</taxon>
        <taxon>Mucoromycota</taxon>
        <taxon>Mortierellomycotina</taxon>
        <taxon>Mortierellomycetes</taxon>
        <taxon>Mortierellales</taxon>
        <taxon>Mortierellaceae</taxon>
        <taxon>Linnemannia</taxon>
    </lineage>
</organism>
<evidence type="ECO:0000256" key="3">
    <source>
        <dbReference type="ARBA" id="ARBA00022692"/>
    </source>
</evidence>
<evidence type="ECO:0000313" key="8">
    <source>
        <dbReference type="EMBL" id="KAG0274976.1"/>
    </source>
</evidence>
<feature type="transmembrane region" description="Helical" evidence="7">
    <location>
        <begin position="225"/>
        <end position="242"/>
    </location>
</feature>
<dbReference type="InterPro" id="IPR036259">
    <property type="entry name" value="MFS_trans_sf"/>
</dbReference>
<keyword evidence="2" id="KW-0813">Transport</keyword>
<feature type="transmembrane region" description="Helical" evidence="7">
    <location>
        <begin position="436"/>
        <end position="458"/>
    </location>
</feature>
<evidence type="ECO:0000256" key="7">
    <source>
        <dbReference type="SAM" id="Phobius"/>
    </source>
</evidence>
<feature type="transmembrane region" description="Helical" evidence="7">
    <location>
        <begin position="127"/>
        <end position="146"/>
    </location>
</feature>
<feature type="compositionally biased region" description="Acidic residues" evidence="6">
    <location>
        <begin position="473"/>
        <end position="483"/>
    </location>
</feature>
<feature type="region of interest" description="Disordered" evidence="6">
    <location>
        <begin position="473"/>
        <end position="539"/>
    </location>
</feature>
<sequence length="671" mass="73327">MATHNKSTASRSTTSPTEQDALLQQHRPHPKAVTPRPTHLLPRRRSSNFKRWLSTVDIARLTICMLGVQFTWTVELGYGTPYLLSLGIPKTLTPLVWLAGPLSGLIIQPLVGVFSDALDWKLGRRRPFILIGAVLTVFSMYMVAYAKEIALVLVGPKGGGGGRKAFGGIGEGGDDTDTESSVKAWTIGFAVVGFYCLDFSINAVQASCRSLIMDIPPTDQQEVGNAWSGWMNNLGSVVGFFAGNLDLAKYFAPFLGDSQIKILANLAMIFFISCLSVSCLSVKEVPYKPNDDDKKRSVWSTIGNIWRAFRTLPGEIQRICNIQFFAWMGWFPFLFYSTTWVGEILHRYDGSQDDEGGSYPGDDPTVTERAGSFALLCWAGIAVFSGILLPKLTPQEIGLERWPRNPFTLKNLWTMSLVWFAVCMGATWFVDDLWAATAVIALCGVPWAVAMWVPFAMVGEIISDMKDRIMEQEAEDEENDDLDTVGGGQGESSGYGTLIGGIRRDSSEEHEERGSDPGTVQGDENGNSSSGGGHGGNASLLTAMDEMDVEETQRKNAHPQPRQRQKGPQLDAGLVLGVHNMYIVFPQFVDAIISSCLFAIIGAAPRPDQPTDPRLPPPPPSMTTPTPLSHSGDLGWMSFVAFAARDPEPVGWVLRFGGVMAIVAAYLSRRL</sequence>
<feature type="region of interest" description="Disordered" evidence="6">
    <location>
        <begin position="607"/>
        <end position="628"/>
    </location>
</feature>
<dbReference type="EMBL" id="JAAAIL010000540">
    <property type="protein sequence ID" value="KAG0274976.1"/>
    <property type="molecule type" value="Genomic_DNA"/>
</dbReference>
<dbReference type="AlphaFoldDB" id="A0AAD4DDD8"/>
<dbReference type="Gene3D" id="1.20.1250.20">
    <property type="entry name" value="MFS general substrate transporter like domains"/>
    <property type="match status" value="1"/>
</dbReference>
<evidence type="ECO:0000256" key="6">
    <source>
        <dbReference type="SAM" id="MobiDB-lite"/>
    </source>
</evidence>
<evidence type="ECO:0000256" key="5">
    <source>
        <dbReference type="ARBA" id="ARBA00023136"/>
    </source>
</evidence>
<dbReference type="SUPFAM" id="SSF103473">
    <property type="entry name" value="MFS general substrate transporter"/>
    <property type="match status" value="2"/>
</dbReference>
<dbReference type="Proteomes" id="UP001194580">
    <property type="component" value="Unassembled WGS sequence"/>
</dbReference>
<feature type="transmembrane region" description="Helical" evidence="7">
    <location>
        <begin position="52"/>
        <end position="74"/>
    </location>
</feature>
<dbReference type="PANTHER" id="PTHR19432">
    <property type="entry name" value="SUGAR TRANSPORTER"/>
    <property type="match status" value="1"/>
</dbReference>
<dbReference type="GO" id="GO:0008506">
    <property type="term" value="F:sucrose:proton symporter activity"/>
    <property type="evidence" value="ECO:0007669"/>
    <property type="project" value="TreeGrafter"/>
</dbReference>
<name>A0AAD4DDD8_9FUNG</name>
<comment type="caution">
    <text evidence="8">The sequence shown here is derived from an EMBL/GenBank/DDBJ whole genome shotgun (WGS) entry which is preliminary data.</text>
</comment>
<evidence type="ECO:0000256" key="2">
    <source>
        <dbReference type="ARBA" id="ARBA00022448"/>
    </source>
</evidence>